<organism evidence="1 2">
    <name type="scientific">Amblyomma americanum</name>
    <name type="common">Lone star tick</name>
    <dbReference type="NCBI Taxonomy" id="6943"/>
    <lineage>
        <taxon>Eukaryota</taxon>
        <taxon>Metazoa</taxon>
        <taxon>Ecdysozoa</taxon>
        <taxon>Arthropoda</taxon>
        <taxon>Chelicerata</taxon>
        <taxon>Arachnida</taxon>
        <taxon>Acari</taxon>
        <taxon>Parasitiformes</taxon>
        <taxon>Ixodida</taxon>
        <taxon>Ixodoidea</taxon>
        <taxon>Ixodidae</taxon>
        <taxon>Amblyomminae</taxon>
        <taxon>Amblyomma</taxon>
    </lineage>
</organism>
<protein>
    <submittedName>
        <fullName evidence="1">Uncharacterized protein</fullName>
    </submittedName>
</protein>
<name>A0AAQ4F7E3_AMBAM</name>
<dbReference type="EMBL" id="JARKHS020006276">
    <property type="protein sequence ID" value="KAK8782793.1"/>
    <property type="molecule type" value="Genomic_DNA"/>
</dbReference>
<gene>
    <name evidence="1" type="ORF">V5799_015867</name>
</gene>
<reference evidence="1 2" key="1">
    <citation type="journal article" date="2023" name="Arcadia Sci">
        <title>De novo assembly of a long-read Amblyomma americanum tick genome.</title>
        <authorList>
            <person name="Chou S."/>
            <person name="Poskanzer K.E."/>
            <person name="Rollins M."/>
            <person name="Thuy-Boun P.S."/>
        </authorList>
    </citation>
    <scope>NUCLEOTIDE SEQUENCE [LARGE SCALE GENOMIC DNA]</scope>
    <source>
        <strain evidence="1">F_SG_1</strain>
        <tissue evidence="1">Salivary glands</tissue>
    </source>
</reference>
<proteinExistence type="predicted"/>
<keyword evidence="2" id="KW-1185">Reference proteome</keyword>
<evidence type="ECO:0000313" key="2">
    <source>
        <dbReference type="Proteomes" id="UP001321473"/>
    </source>
</evidence>
<accession>A0AAQ4F7E3</accession>
<dbReference type="AlphaFoldDB" id="A0AAQ4F7E3"/>
<sequence length="109" mass="12149">MLSINTCSILKGYFTILFNIFPDSLVQILVRDQKSSSNRTEPTVFLPLVHGVVERMRGCSLQSEAFRAPLGALVELSQLRIGPPPACWPVCQLWLSGHGARLLTRKTRV</sequence>
<evidence type="ECO:0000313" key="1">
    <source>
        <dbReference type="EMBL" id="KAK8782793.1"/>
    </source>
</evidence>
<comment type="caution">
    <text evidence="1">The sequence shown here is derived from an EMBL/GenBank/DDBJ whole genome shotgun (WGS) entry which is preliminary data.</text>
</comment>
<dbReference type="Proteomes" id="UP001321473">
    <property type="component" value="Unassembled WGS sequence"/>
</dbReference>